<dbReference type="RefSeq" id="WP_374840072.1">
    <property type="nucleotide sequence ID" value="NZ_JBHEEW010000013.1"/>
</dbReference>
<reference evidence="2" key="1">
    <citation type="journal article" date="2019" name="Int. J. Syst. Evol. Microbiol.">
        <title>The Global Catalogue of Microorganisms (GCM) 10K type strain sequencing project: providing services to taxonomists for standard genome sequencing and annotation.</title>
        <authorList>
            <consortium name="The Broad Institute Genomics Platform"/>
            <consortium name="The Broad Institute Genome Sequencing Center for Infectious Disease"/>
            <person name="Wu L."/>
            <person name="Ma J."/>
        </authorList>
    </citation>
    <scope>NUCLEOTIDE SEQUENCE [LARGE SCALE GENOMIC DNA]</scope>
    <source>
        <strain evidence="2">CCUG 55609</strain>
    </source>
</reference>
<proteinExistence type="predicted"/>
<keyword evidence="2" id="KW-1185">Reference proteome</keyword>
<dbReference type="EMBL" id="JBHTNF010000001">
    <property type="protein sequence ID" value="MFD1326762.1"/>
    <property type="molecule type" value="Genomic_DNA"/>
</dbReference>
<dbReference type="Proteomes" id="UP001597173">
    <property type="component" value="Unassembled WGS sequence"/>
</dbReference>
<protein>
    <submittedName>
        <fullName evidence="1">Uncharacterized protein</fullName>
    </submittedName>
</protein>
<evidence type="ECO:0000313" key="2">
    <source>
        <dbReference type="Proteomes" id="UP001597173"/>
    </source>
</evidence>
<organism evidence="1 2">
    <name type="scientific">Mycoplana ramosa</name>
    <name type="common">Mycoplana bullata</name>
    <dbReference type="NCBI Taxonomy" id="40837"/>
    <lineage>
        <taxon>Bacteria</taxon>
        <taxon>Pseudomonadati</taxon>
        <taxon>Pseudomonadota</taxon>
        <taxon>Alphaproteobacteria</taxon>
        <taxon>Hyphomicrobiales</taxon>
        <taxon>Rhizobiaceae</taxon>
        <taxon>Mycoplana</taxon>
    </lineage>
</organism>
<evidence type="ECO:0000313" key="1">
    <source>
        <dbReference type="EMBL" id="MFD1326762.1"/>
    </source>
</evidence>
<name>A0ABW3YTE2_MYCRA</name>
<gene>
    <name evidence="1" type="ORF">ACFQ33_02455</name>
</gene>
<comment type="caution">
    <text evidence="1">The sequence shown here is derived from an EMBL/GenBank/DDBJ whole genome shotgun (WGS) entry which is preliminary data.</text>
</comment>
<sequence length="134" mass="14786">MAGFLKFAEKYAVKENKAVEAFRSALTKQSEAFEKGEVNRRSWVKPDGSSFVVKLGKLDGTYVIPTKQEVTAFLTGAANASRDDSEFIALIESVYGEPLGEEPKPRRGRKPKAQAAEVHTDVIRLNLKSAPRSE</sequence>
<accession>A0ABW3YTE2</accession>